<dbReference type="InterPro" id="IPR023210">
    <property type="entry name" value="NADP_OxRdtase_dom"/>
</dbReference>
<dbReference type="InterPro" id="IPR036812">
    <property type="entry name" value="NAD(P)_OxRdtase_dom_sf"/>
</dbReference>
<organism evidence="3 4">
    <name type="scientific">Henriciella algicola</name>
    <dbReference type="NCBI Taxonomy" id="1608422"/>
    <lineage>
        <taxon>Bacteria</taxon>
        <taxon>Pseudomonadati</taxon>
        <taxon>Pseudomonadota</taxon>
        <taxon>Alphaproteobacteria</taxon>
        <taxon>Hyphomonadales</taxon>
        <taxon>Hyphomonadaceae</taxon>
        <taxon>Henriciella</taxon>
    </lineage>
</organism>
<sequence>MEKRTLGHPDAKIAPLVLGGNVFGWTADKQTSFDILNAFLDGGFNAVDTANVYSRWAPGHEGGESETVIGEWLAADKRRDELFLITKTGMDMGGGNVGLSAKLIIENCEASLKRLKTDHIDLYFSHAPDSDTPIDETLEAHQKLVDAGKVRFVGASNYDAAQLSEALKAGEAPGRARYLVLQPHFNLITRDQYEGELEDLCKREGLGVISYFSLAMGFLTGKYRSKDDLDKSPRGGRMGDWFTDRNMALLDAMDDIAKAHNATLAQVALAWVMARPSITAPIASATSMEQLTDIMSAADLKLSADEMDCLNAS</sequence>
<dbReference type="Gene3D" id="3.20.20.100">
    <property type="entry name" value="NADP-dependent oxidoreductase domain"/>
    <property type="match status" value="1"/>
</dbReference>
<dbReference type="PANTHER" id="PTHR43364:SF6">
    <property type="entry name" value="OXIDOREDUCTASE-RELATED"/>
    <property type="match status" value="1"/>
</dbReference>
<dbReference type="CDD" id="cd19081">
    <property type="entry name" value="AKR_AKR9C1"/>
    <property type="match status" value="1"/>
</dbReference>
<evidence type="ECO:0000256" key="1">
    <source>
        <dbReference type="ARBA" id="ARBA00023002"/>
    </source>
</evidence>
<dbReference type="AlphaFoldDB" id="A0A399REL9"/>
<dbReference type="Pfam" id="PF00248">
    <property type="entry name" value="Aldo_ket_red"/>
    <property type="match status" value="1"/>
</dbReference>
<dbReference type="SUPFAM" id="SSF51430">
    <property type="entry name" value="NAD(P)-linked oxidoreductase"/>
    <property type="match status" value="1"/>
</dbReference>
<evidence type="ECO:0000259" key="2">
    <source>
        <dbReference type="Pfam" id="PF00248"/>
    </source>
</evidence>
<reference evidence="3 4" key="1">
    <citation type="submission" date="2018-08" db="EMBL/GenBank/DDBJ databases">
        <title>Henriciella mobilis sp. nov., isolated from seawater.</title>
        <authorList>
            <person name="Cheng H."/>
            <person name="Wu Y.-H."/>
            <person name="Xu X.-W."/>
            <person name="Guo L.-L."/>
        </authorList>
    </citation>
    <scope>NUCLEOTIDE SEQUENCE [LARGE SCALE GENOMIC DNA]</scope>
    <source>
        <strain evidence="3 4">CCUG67844</strain>
    </source>
</reference>
<dbReference type="OrthoDB" id="9803483at2"/>
<dbReference type="GO" id="GO:0005829">
    <property type="term" value="C:cytosol"/>
    <property type="evidence" value="ECO:0007669"/>
    <property type="project" value="UniProtKB-ARBA"/>
</dbReference>
<proteinExistence type="predicted"/>
<evidence type="ECO:0000313" key="4">
    <source>
        <dbReference type="Proteomes" id="UP000265845"/>
    </source>
</evidence>
<dbReference type="EMBL" id="QWGA01000007">
    <property type="protein sequence ID" value="RIJ29093.1"/>
    <property type="molecule type" value="Genomic_DNA"/>
</dbReference>
<dbReference type="InterPro" id="IPR050523">
    <property type="entry name" value="AKR_Detox_Biosynth"/>
</dbReference>
<name>A0A399REL9_9PROT</name>
<gene>
    <name evidence="3" type="ORF">D1222_12095</name>
</gene>
<evidence type="ECO:0000313" key="3">
    <source>
        <dbReference type="EMBL" id="RIJ29093.1"/>
    </source>
</evidence>
<protein>
    <submittedName>
        <fullName evidence="3">Aldo/keto reductase</fullName>
    </submittedName>
</protein>
<keyword evidence="4" id="KW-1185">Reference proteome</keyword>
<accession>A0A399REL9</accession>
<dbReference type="GO" id="GO:0016491">
    <property type="term" value="F:oxidoreductase activity"/>
    <property type="evidence" value="ECO:0007669"/>
    <property type="project" value="UniProtKB-KW"/>
</dbReference>
<comment type="caution">
    <text evidence="3">The sequence shown here is derived from an EMBL/GenBank/DDBJ whole genome shotgun (WGS) entry which is preliminary data.</text>
</comment>
<dbReference type="FunFam" id="3.20.20.100:FF:000004">
    <property type="entry name" value="Oxidoreductase, aldo/keto reductase"/>
    <property type="match status" value="1"/>
</dbReference>
<dbReference type="RefSeq" id="WP_119454508.1">
    <property type="nucleotide sequence ID" value="NZ_QWGA01000007.1"/>
</dbReference>
<feature type="domain" description="NADP-dependent oxidoreductase" evidence="2">
    <location>
        <begin position="15"/>
        <end position="310"/>
    </location>
</feature>
<dbReference type="Proteomes" id="UP000265845">
    <property type="component" value="Unassembled WGS sequence"/>
</dbReference>
<dbReference type="PANTHER" id="PTHR43364">
    <property type="entry name" value="NADH-SPECIFIC METHYLGLYOXAL REDUCTASE-RELATED"/>
    <property type="match status" value="1"/>
</dbReference>
<keyword evidence="1" id="KW-0560">Oxidoreductase</keyword>